<feature type="domain" description="Alcohol dehydrogenase-like N-terminal" evidence="3">
    <location>
        <begin position="25"/>
        <end position="130"/>
    </location>
</feature>
<proteinExistence type="predicted"/>
<accession>A0ABV3PTE2</accession>
<dbReference type="Pfam" id="PF08240">
    <property type="entry name" value="ADH_N"/>
    <property type="match status" value="1"/>
</dbReference>
<dbReference type="Pfam" id="PF00107">
    <property type="entry name" value="ADH_zinc_N"/>
    <property type="match status" value="1"/>
</dbReference>
<dbReference type="PANTHER" id="PTHR43401">
    <property type="entry name" value="L-THREONINE 3-DEHYDROGENASE"/>
    <property type="match status" value="1"/>
</dbReference>
<dbReference type="InterPro" id="IPR036291">
    <property type="entry name" value="NAD(P)-bd_dom_sf"/>
</dbReference>
<reference evidence="4 5" key="1">
    <citation type="submission" date="2024-07" db="EMBL/GenBank/DDBJ databases">
        <title>Description of Labrys sedimenti sp. nov., isolated from a diclofenac-degrading enrichment culture.</title>
        <authorList>
            <person name="Tancsics A."/>
            <person name="Csepanyi A."/>
        </authorList>
    </citation>
    <scope>NUCLEOTIDE SEQUENCE [LARGE SCALE GENOMIC DNA]</scope>
    <source>
        <strain evidence="4 5">LMG 23578</strain>
    </source>
</reference>
<dbReference type="SUPFAM" id="SSF50129">
    <property type="entry name" value="GroES-like"/>
    <property type="match status" value="1"/>
</dbReference>
<evidence type="ECO:0000259" key="3">
    <source>
        <dbReference type="Pfam" id="PF08240"/>
    </source>
</evidence>
<dbReference type="InterPro" id="IPR050129">
    <property type="entry name" value="Zn_alcohol_dh"/>
</dbReference>
<protein>
    <submittedName>
        <fullName evidence="4">Zinc-binding alcohol dehydrogenase family protein</fullName>
    </submittedName>
</protein>
<sequence length="336" mass="35437">MRALSCDEPGKLSIIRRDEPRPAGNEVLVRIRHVGVCGTDYHIFHGNQPYLSYPRVIGHELGAEVVSAPPGSALRTGQIVSIMPTIYCGHCRACRMGKTNCCQHLEVLGVHRDGGACDFIAVPEANVIPADGLTARQAAMVEFLAIGAHGVARGGIGPGQRVAIVGAGPIGIAAAVFSKVAGAHVSVVDMNPRRLAFCADELGADAVFEASADVRDRLGQATGGDFFDCVIDATGSPGAMQKGFDLVGHGGAYVLLSLVRADIAFSDPEFHKRETTLYASRNAVRQDFETVLQAMRNGKVPLQALASHEGSLDDAPGLIPEWSRPETGVIKAILSV</sequence>
<dbReference type="Gene3D" id="3.90.180.10">
    <property type="entry name" value="Medium-chain alcohol dehydrogenases, catalytic domain"/>
    <property type="match status" value="1"/>
</dbReference>
<keyword evidence="5" id="KW-1185">Reference proteome</keyword>
<dbReference type="EMBL" id="JBFNQD010000010">
    <property type="protein sequence ID" value="MEW9308713.1"/>
    <property type="molecule type" value="Genomic_DNA"/>
</dbReference>
<evidence type="ECO:0000313" key="5">
    <source>
        <dbReference type="Proteomes" id="UP001555786"/>
    </source>
</evidence>
<dbReference type="InterPro" id="IPR011032">
    <property type="entry name" value="GroES-like_sf"/>
</dbReference>
<keyword evidence="1" id="KW-0560">Oxidoreductase</keyword>
<feature type="domain" description="Alcohol dehydrogenase-like C-terminal" evidence="2">
    <location>
        <begin position="169"/>
        <end position="295"/>
    </location>
</feature>
<evidence type="ECO:0000256" key="1">
    <source>
        <dbReference type="ARBA" id="ARBA00023002"/>
    </source>
</evidence>
<dbReference type="Proteomes" id="UP001555786">
    <property type="component" value="Unassembled WGS sequence"/>
</dbReference>
<dbReference type="PANTHER" id="PTHR43401:SF3">
    <property type="entry name" value="L-GALACTONATE-5-DEHYDROGENASE"/>
    <property type="match status" value="1"/>
</dbReference>
<evidence type="ECO:0000313" key="4">
    <source>
        <dbReference type="EMBL" id="MEW9308713.1"/>
    </source>
</evidence>
<evidence type="ECO:0000259" key="2">
    <source>
        <dbReference type="Pfam" id="PF00107"/>
    </source>
</evidence>
<dbReference type="InterPro" id="IPR013154">
    <property type="entry name" value="ADH-like_N"/>
</dbReference>
<dbReference type="Gene3D" id="3.40.50.720">
    <property type="entry name" value="NAD(P)-binding Rossmann-like Domain"/>
    <property type="match status" value="1"/>
</dbReference>
<comment type="caution">
    <text evidence="4">The sequence shown here is derived from an EMBL/GenBank/DDBJ whole genome shotgun (WGS) entry which is preliminary data.</text>
</comment>
<dbReference type="RefSeq" id="WP_367625672.1">
    <property type="nucleotide sequence ID" value="NZ_JBFNQD010000010.1"/>
</dbReference>
<dbReference type="InterPro" id="IPR013149">
    <property type="entry name" value="ADH-like_C"/>
</dbReference>
<dbReference type="CDD" id="cd08261">
    <property type="entry name" value="Zn_ADH7"/>
    <property type="match status" value="1"/>
</dbReference>
<dbReference type="SUPFAM" id="SSF51735">
    <property type="entry name" value="NAD(P)-binding Rossmann-fold domains"/>
    <property type="match status" value="1"/>
</dbReference>
<gene>
    <name evidence="4" type="ORF">ABXS05_24375</name>
</gene>
<organism evidence="4 5">
    <name type="scientific">Labrys neptuniae</name>
    <dbReference type="NCBI Taxonomy" id="376174"/>
    <lineage>
        <taxon>Bacteria</taxon>
        <taxon>Pseudomonadati</taxon>
        <taxon>Pseudomonadota</taxon>
        <taxon>Alphaproteobacteria</taxon>
        <taxon>Hyphomicrobiales</taxon>
        <taxon>Xanthobacteraceae</taxon>
        <taxon>Labrys</taxon>
    </lineage>
</organism>
<name>A0ABV3PTE2_9HYPH</name>